<sequence length="216" mass="23369">MITYHPDTNTLTEFAANSLSPAQSVVVATHLEVCELCQQRLAELECMGGALLEDLPPVDVDTAVFDKVLAKLDEVEEAPAANDANASDLAWTVKQVRQGNLEGLNWRKVTKTLRIADLGRIDGAAEFSLYHIAEGGSIPQHNHSGTEVTLVLQGGFSDESGTYHAGDFVTRESGEEHSPTAIAGGDCICLAVLESPLRFTRWHHRLLSPLLQLRAG</sequence>
<proteinExistence type="predicted"/>
<dbReference type="RefSeq" id="WP_279242667.1">
    <property type="nucleotide sequence ID" value="NZ_CP036501.1"/>
</dbReference>
<dbReference type="NCBIfam" id="TIGR02451">
    <property type="entry name" value="anti_sig_ChrR"/>
    <property type="match status" value="1"/>
</dbReference>
<feature type="domain" description="ChrR-like cupin" evidence="1">
    <location>
        <begin position="102"/>
        <end position="191"/>
    </location>
</feature>
<dbReference type="SUPFAM" id="SSF51182">
    <property type="entry name" value="RmlC-like cupins"/>
    <property type="match status" value="1"/>
</dbReference>
<dbReference type="Gene3D" id="1.10.10.1320">
    <property type="entry name" value="Anti-sigma factor, zinc-finger domain"/>
    <property type="match status" value="1"/>
</dbReference>
<reference evidence="2 3" key="1">
    <citation type="submission" date="2019-02" db="EMBL/GenBank/DDBJ databases">
        <title>Halieaceae_genomes.</title>
        <authorList>
            <person name="Li S.-H."/>
        </authorList>
    </citation>
    <scope>NUCLEOTIDE SEQUENCE [LARGE SCALE GENOMIC DNA]</scope>
    <source>
        <strain evidence="2 3">JH123</strain>
    </source>
</reference>
<evidence type="ECO:0000313" key="3">
    <source>
        <dbReference type="Proteomes" id="UP001317963"/>
    </source>
</evidence>
<dbReference type="InterPro" id="IPR025979">
    <property type="entry name" value="ChrR-like_cupin_dom"/>
</dbReference>
<dbReference type="Pfam" id="PF12973">
    <property type="entry name" value="Cupin_7"/>
    <property type="match status" value="1"/>
</dbReference>
<dbReference type="InterPro" id="IPR014710">
    <property type="entry name" value="RmlC-like_jellyroll"/>
</dbReference>
<dbReference type="CDD" id="cd20301">
    <property type="entry name" value="cupin_ChrR"/>
    <property type="match status" value="1"/>
</dbReference>
<dbReference type="InterPro" id="IPR012807">
    <property type="entry name" value="Anti-sigma_ChrR"/>
</dbReference>
<dbReference type="InterPro" id="IPR011051">
    <property type="entry name" value="RmlC_Cupin_sf"/>
</dbReference>
<dbReference type="Proteomes" id="UP001317963">
    <property type="component" value="Chromosome"/>
</dbReference>
<keyword evidence="3" id="KW-1185">Reference proteome</keyword>
<gene>
    <name evidence="2" type="ORF">E0F26_03515</name>
</gene>
<evidence type="ECO:0000313" key="2">
    <source>
        <dbReference type="EMBL" id="UZP73868.1"/>
    </source>
</evidence>
<name>A0ABY6Q4I2_9GAMM</name>
<dbReference type="InterPro" id="IPR041916">
    <property type="entry name" value="Anti_sigma_zinc_sf"/>
</dbReference>
<dbReference type="Gene3D" id="2.60.120.10">
    <property type="entry name" value="Jelly Rolls"/>
    <property type="match status" value="1"/>
</dbReference>
<dbReference type="EMBL" id="CP036501">
    <property type="protein sequence ID" value="UZP73868.1"/>
    <property type="molecule type" value="Genomic_DNA"/>
</dbReference>
<protein>
    <submittedName>
        <fullName evidence="2">Transcriptional regulator</fullName>
    </submittedName>
</protein>
<accession>A0ABY6Q4I2</accession>
<evidence type="ECO:0000259" key="1">
    <source>
        <dbReference type="Pfam" id="PF12973"/>
    </source>
</evidence>
<organism evidence="2 3">
    <name type="scientific">Candidatus Paraluminiphilus aquimaris</name>
    <dbReference type="NCBI Taxonomy" id="2518994"/>
    <lineage>
        <taxon>Bacteria</taxon>
        <taxon>Pseudomonadati</taxon>
        <taxon>Pseudomonadota</taxon>
        <taxon>Gammaproteobacteria</taxon>
        <taxon>Cellvibrionales</taxon>
        <taxon>Halieaceae</taxon>
        <taxon>Candidatus Paraluminiphilus</taxon>
    </lineage>
</organism>